<feature type="transmembrane region" description="Helical" evidence="1">
    <location>
        <begin position="316"/>
        <end position="337"/>
    </location>
</feature>
<dbReference type="AlphaFoldDB" id="A0A255EHP8"/>
<evidence type="ECO:0000313" key="4">
    <source>
        <dbReference type="Proteomes" id="UP000216533"/>
    </source>
</evidence>
<feature type="transmembrane region" description="Helical" evidence="1">
    <location>
        <begin position="357"/>
        <end position="375"/>
    </location>
</feature>
<reference evidence="3 4" key="1">
    <citation type="submission" date="2017-07" db="EMBL/GenBank/DDBJ databases">
        <title>Draft whole genome sequences of clinical Proprionibacteriaceae strains.</title>
        <authorList>
            <person name="Bernier A.-M."/>
            <person name="Bernard K."/>
            <person name="Domingo M.-C."/>
        </authorList>
    </citation>
    <scope>NUCLEOTIDE SEQUENCE [LARGE SCALE GENOMIC DNA]</scope>
    <source>
        <strain evidence="3 4">NML 160184</strain>
    </source>
</reference>
<dbReference type="Pfam" id="PF14067">
    <property type="entry name" value="LssY_C"/>
    <property type="match status" value="1"/>
</dbReference>
<evidence type="ECO:0000259" key="2">
    <source>
        <dbReference type="Pfam" id="PF14067"/>
    </source>
</evidence>
<keyword evidence="1" id="KW-0812">Transmembrane</keyword>
<feature type="transmembrane region" description="Helical" evidence="1">
    <location>
        <begin position="35"/>
        <end position="60"/>
    </location>
</feature>
<evidence type="ECO:0000256" key="1">
    <source>
        <dbReference type="SAM" id="Phobius"/>
    </source>
</evidence>
<accession>A0A255EHP8</accession>
<dbReference type="InterPro" id="IPR025902">
    <property type="entry name" value="LssY-like-C_dom"/>
</dbReference>
<name>A0A255EHP8_9ACTN</name>
<dbReference type="EMBL" id="NMVI01000005">
    <property type="protein sequence ID" value="OYN90501.1"/>
    <property type="molecule type" value="Genomic_DNA"/>
</dbReference>
<protein>
    <recommendedName>
        <fullName evidence="2">LssY-like C-terminal domain-containing protein</fullName>
    </recommendedName>
</protein>
<proteinExistence type="predicted"/>
<dbReference type="RefSeq" id="WP_094449594.1">
    <property type="nucleotide sequence ID" value="NZ_NMVI01000005.1"/>
</dbReference>
<keyword evidence="1" id="KW-1133">Transmembrane helix</keyword>
<feature type="domain" description="LssY-like C-terminal" evidence="2">
    <location>
        <begin position="93"/>
        <end position="282"/>
    </location>
</feature>
<gene>
    <name evidence="3" type="ORF">CGZ92_01330</name>
</gene>
<organism evidence="3 4">
    <name type="scientific">Parenemella sanctibonifatiensis</name>
    <dbReference type="NCBI Taxonomy" id="2016505"/>
    <lineage>
        <taxon>Bacteria</taxon>
        <taxon>Bacillati</taxon>
        <taxon>Actinomycetota</taxon>
        <taxon>Actinomycetes</taxon>
        <taxon>Propionibacteriales</taxon>
        <taxon>Propionibacteriaceae</taxon>
        <taxon>Parenemella</taxon>
    </lineage>
</organism>
<sequence length="448" mass="49926">MSSGVEHYPVPEEPPRYDTAPTKVIARSRVGLHGLLDAVFIAAALLLALWMAIVLLLEGLSFSPERLAYLVVFWLFVTYFALPRAHQLFTLVYVPNYFIGRTRTSDGLLGDPVNLAFDGAPADIHAAMQKAGWVLADERTLRSAWRMIVSSLLRRSYPEAPVSDLHLLGDRHEFAYQQEVDGNTSKRHHVRFFKVPDGWLLPGGHRAEWLAAGTYDRSVGLSSFTFQVTHKIDADTDRERDYIVNSLRYHDPEIQVRVIEDFSTAYHHRNGGGDQIHTDGDLPVVDVSRAYARHAENTELPQPRDSHDHEIPPPPLLFAMLVIALDFLAMALLWIGLGITGQAPEFLYAGRQAGVEIGFLTASSVLSVIFLIGTLRRSQWARIGLMAVASLTALRLMLAYGPPGDGHLTTIVECSVAVLVLLSVSADRVRQWVLTERTNRRWGAPLLD</sequence>
<comment type="caution">
    <text evidence="3">The sequence shown here is derived from an EMBL/GenBank/DDBJ whole genome shotgun (WGS) entry which is preliminary data.</text>
</comment>
<keyword evidence="1" id="KW-0472">Membrane</keyword>
<evidence type="ECO:0000313" key="3">
    <source>
        <dbReference type="EMBL" id="OYN90501.1"/>
    </source>
</evidence>
<dbReference type="Proteomes" id="UP000216533">
    <property type="component" value="Unassembled WGS sequence"/>
</dbReference>
<feature type="transmembrane region" description="Helical" evidence="1">
    <location>
        <begin position="406"/>
        <end position="424"/>
    </location>
</feature>
<feature type="transmembrane region" description="Helical" evidence="1">
    <location>
        <begin position="382"/>
        <end position="400"/>
    </location>
</feature>